<dbReference type="CDD" id="cd00211">
    <property type="entry name" value="PTS_IIA_fru"/>
    <property type="match status" value="1"/>
</dbReference>
<keyword evidence="4 8" id="KW-0762">Sugar transport</keyword>
<evidence type="ECO:0000256" key="6">
    <source>
        <dbReference type="ARBA" id="ARBA00022683"/>
    </source>
</evidence>
<dbReference type="GO" id="GO:0008982">
    <property type="term" value="F:protein-N(PI)-phosphohistidine-sugar phosphotransferase activity"/>
    <property type="evidence" value="ECO:0007669"/>
    <property type="project" value="InterPro"/>
</dbReference>
<evidence type="ECO:0000259" key="7">
    <source>
        <dbReference type="PROSITE" id="PS51094"/>
    </source>
</evidence>
<comment type="caution">
    <text evidence="8">The sequence shown here is derived from an EMBL/GenBank/DDBJ whole genome shotgun (WGS) entry which is preliminary data.</text>
</comment>
<dbReference type="AlphaFoldDB" id="A0A7V2ZL06"/>
<keyword evidence="5" id="KW-0808">Transferase</keyword>
<reference evidence="8" key="1">
    <citation type="journal article" date="2020" name="mSystems">
        <title>Genome- and Community-Level Interaction Insights into Carbon Utilization and Element Cycling Functions of Hydrothermarchaeota in Hydrothermal Sediment.</title>
        <authorList>
            <person name="Zhou Z."/>
            <person name="Liu Y."/>
            <person name="Xu W."/>
            <person name="Pan J."/>
            <person name="Luo Z.H."/>
            <person name="Li M."/>
        </authorList>
    </citation>
    <scope>NUCLEOTIDE SEQUENCE [LARGE SCALE GENOMIC DNA]</scope>
    <source>
        <strain evidence="8">SpSt-479</strain>
    </source>
</reference>
<evidence type="ECO:0000256" key="2">
    <source>
        <dbReference type="ARBA" id="ARBA00022448"/>
    </source>
</evidence>
<evidence type="ECO:0000256" key="4">
    <source>
        <dbReference type="ARBA" id="ARBA00022597"/>
    </source>
</evidence>
<dbReference type="Pfam" id="PF00359">
    <property type="entry name" value="PTS_EIIA_2"/>
    <property type="match status" value="1"/>
</dbReference>
<evidence type="ECO:0000313" key="8">
    <source>
        <dbReference type="EMBL" id="HFI91919.1"/>
    </source>
</evidence>
<dbReference type="PANTHER" id="PTHR47738:SF2">
    <property type="entry name" value="PTS SYSTEM FRUCTOSE-LIKE EIIA COMPONENT"/>
    <property type="match status" value="1"/>
</dbReference>
<evidence type="ECO:0000256" key="5">
    <source>
        <dbReference type="ARBA" id="ARBA00022679"/>
    </source>
</evidence>
<proteinExistence type="predicted"/>
<dbReference type="GO" id="GO:0016020">
    <property type="term" value="C:membrane"/>
    <property type="evidence" value="ECO:0007669"/>
    <property type="project" value="InterPro"/>
</dbReference>
<dbReference type="InterPro" id="IPR016152">
    <property type="entry name" value="PTrfase/Anion_transptr"/>
</dbReference>
<dbReference type="PANTHER" id="PTHR47738">
    <property type="entry name" value="PTS SYSTEM FRUCTOSE-LIKE EIIA COMPONENT-RELATED"/>
    <property type="match status" value="1"/>
</dbReference>
<keyword evidence="3" id="KW-0597">Phosphoprotein</keyword>
<dbReference type="EMBL" id="DSUJ01000008">
    <property type="protein sequence ID" value="HFI91919.1"/>
    <property type="molecule type" value="Genomic_DNA"/>
</dbReference>
<feature type="domain" description="PTS EIIA type-2" evidence="7">
    <location>
        <begin position="5"/>
        <end position="149"/>
    </location>
</feature>
<dbReference type="Gene3D" id="3.40.930.10">
    <property type="entry name" value="Mannitol-specific EII, Chain A"/>
    <property type="match status" value="1"/>
</dbReference>
<dbReference type="FunFam" id="3.40.930.10:FF:000009">
    <property type="entry name" value="PTS system, fructose specific IIABC component"/>
    <property type="match status" value="1"/>
</dbReference>
<dbReference type="SUPFAM" id="SSF55804">
    <property type="entry name" value="Phoshotransferase/anion transport protein"/>
    <property type="match status" value="1"/>
</dbReference>
<gene>
    <name evidence="8" type="ORF">ENS31_10410</name>
</gene>
<dbReference type="NCBIfam" id="TIGR00848">
    <property type="entry name" value="fruA"/>
    <property type="match status" value="1"/>
</dbReference>
<keyword evidence="6" id="KW-0598">Phosphotransferase system</keyword>
<dbReference type="InterPro" id="IPR051541">
    <property type="entry name" value="PTS_SugarTrans_NitroReg"/>
</dbReference>
<dbReference type="PROSITE" id="PS51094">
    <property type="entry name" value="PTS_EIIA_TYPE_2"/>
    <property type="match status" value="1"/>
</dbReference>
<accession>A0A7V2ZL06</accession>
<comment type="subcellular location">
    <subcellularLocation>
        <location evidence="1">Cytoplasm</location>
    </subcellularLocation>
</comment>
<sequence>MKVSEILSKEFIIAELESNDKESAINELIDLFKNDPRVEDIGKVRQAVLEREKIMSTGVGKGFAIPHGKTDSVKEILAAFGRKKDGIDYDALDGNPVNLIFLLVGKETMISAHIKLLSRISRMMNKDDFRQRLINAETAEEIMNVFLEEEKSYLEI</sequence>
<organism evidence="8">
    <name type="scientific">Ignavibacterium album</name>
    <dbReference type="NCBI Taxonomy" id="591197"/>
    <lineage>
        <taxon>Bacteria</taxon>
        <taxon>Pseudomonadati</taxon>
        <taxon>Ignavibacteriota</taxon>
        <taxon>Ignavibacteria</taxon>
        <taxon>Ignavibacteriales</taxon>
        <taxon>Ignavibacteriaceae</taxon>
        <taxon>Ignavibacterium</taxon>
    </lineage>
</organism>
<dbReference type="InterPro" id="IPR002178">
    <property type="entry name" value="PTS_EIIA_type-2_dom"/>
</dbReference>
<keyword evidence="2" id="KW-0813">Transport</keyword>
<protein>
    <submittedName>
        <fullName evidence="8">PTS sugar transporter subunit IIA</fullName>
    </submittedName>
</protein>
<dbReference type="GO" id="GO:0009401">
    <property type="term" value="P:phosphoenolpyruvate-dependent sugar phosphotransferase system"/>
    <property type="evidence" value="ECO:0007669"/>
    <property type="project" value="UniProtKB-KW"/>
</dbReference>
<evidence type="ECO:0000256" key="1">
    <source>
        <dbReference type="ARBA" id="ARBA00004496"/>
    </source>
</evidence>
<dbReference type="GO" id="GO:0005737">
    <property type="term" value="C:cytoplasm"/>
    <property type="evidence" value="ECO:0007669"/>
    <property type="project" value="UniProtKB-SubCell"/>
</dbReference>
<evidence type="ECO:0000256" key="3">
    <source>
        <dbReference type="ARBA" id="ARBA00022553"/>
    </source>
</evidence>
<dbReference type="InterPro" id="IPR004715">
    <property type="entry name" value="PTS_IIA_fruc"/>
</dbReference>
<name>A0A7V2ZL06_9BACT</name>